<dbReference type="Gene3D" id="2.60.40.150">
    <property type="entry name" value="C2 domain"/>
    <property type="match status" value="1"/>
</dbReference>
<comment type="caution">
    <text evidence="9">The sequence shown here is derived from an EMBL/GenBank/DDBJ whole genome shotgun (WGS) entry which is preliminary data.</text>
</comment>
<feature type="transmembrane region" description="Helical" evidence="7">
    <location>
        <begin position="839"/>
        <end position="857"/>
    </location>
</feature>
<feature type="domain" description="C2" evidence="8">
    <location>
        <begin position="1"/>
        <end position="111"/>
    </location>
</feature>
<dbReference type="InterPro" id="IPR011990">
    <property type="entry name" value="TPR-like_helical_dom_sf"/>
</dbReference>
<dbReference type="InterPro" id="IPR035892">
    <property type="entry name" value="C2_domain_sf"/>
</dbReference>
<dbReference type="EMBL" id="JABAHT010000035">
    <property type="protein sequence ID" value="KAF4668554.1"/>
    <property type="molecule type" value="Genomic_DNA"/>
</dbReference>
<feature type="region of interest" description="Disordered" evidence="6">
    <location>
        <begin position="505"/>
        <end position="525"/>
    </location>
</feature>
<name>A0A7J6MAJ2_PEROL</name>
<dbReference type="SUPFAM" id="SSF103481">
    <property type="entry name" value="Multidrug resistance efflux transporter EmrE"/>
    <property type="match status" value="1"/>
</dbReference>
<dbReference type="InterPro" id="IPR000008">
    <property type="entry name" value="C2_dom"/>
</dbReference>
<feature type="transmembrane region" description="Helical" evidence="7">
    <location>
        <begin position="807"/>
        <end position="827"/>
    </location>
</feature>
<dbReference type="Pfam" id="PF04142">
    <property type="entry name" value="Nuc_sug_transp"/>
    <property type="match status" value="1"/>
</dbReference>
<evidence type="ECO:0000313" key="10">
    <source>
        <dbReference type="Proteomes" id="UP000570595"/>
    </source>
</evidence>
<feature type="repeat" description="TPR" evidence="5">
    <location>
        <begin position="285"/>
        <end position="318"/>
    </location>
</feature>
<dbReference type="InterPro" id="IPR037185">
    <property type="entry name" value="EmrE-like"/>
</dbReference>
<keyword evidence="4 7" id="KW-0472">Membrane</keyword>
<accession>A0A7J6MAJ2</accession>
<dbReference type="PANTHER" id="PTHR10231">
    <property type="entry name" value="NUCLEOTIDE-SUGAR TRANSMEMBRANE TRANSPORTER"/>
    <property type="match status" value="1"/>
</dbReference>
<dbReference type="CDD" id="cd00030">
    <property type="entry name" value="C2"/>
    <property type="match status" value="1"/>
</dbReference>
<evidence type="ECO:0000256" key="4">
    <source>
        <dbReference type="ARBA" id="ARBA00023136"/>
    </source>
</evidence>
<proteinExistence type="predicted"/>
<organism evidence="9 10">
    <name type="scientific">Perkinsus olseni</name>
    <name type="common">Perkinsus atlanticus</name>
    <dbReference type="NCBI Taxonomy" id="32597"/>
    <lineage>
        <taxon>Eukaryota</taxon>
        <taxon>Sar</taxon>
        <taxon>Alveolata</taxon>
        <taxon>Perkinsozoa</taxon>
        <taxon>Perkinsea</taxon>
        <taxon>Perkinsida</taxon>
        <taxon>Perkinsidae</taxon>
        <taxon>Perkinsus</taxon>
    </lineage>
</organism>
<feature type="transmembrane region" description="Helical" evidence="7">
    <location>
        <begin position="712"/>
        <end position="730"/>
    </location>
</feature>
<dbReference type="InterPro" id="IPR019734">
    <property type="entry name" value="TPR_rpt"/>
</dbReference>
<dbReference type="OrthoDB" id="408493at2759"/>
<dbReference type="Pfam" id="PF00168">
    <property type="entry name" value="C2"/>
    <property type="match status" value="1"/>
</dbReference>
<dbReference type="GO" id="GO:0015165">
    <property type="term" value="F:pyrimidine nucleotide-sugar transmembrane transporter activity"/>
    <property type="evidence" value="ECO:0007669"/>
    <property type="project" value="InterPro"/>
</dbReference>
<protein>
    <recommendedName>
        <fullName evidence="8">C2 domain-containing protein</fullName>
    </recommendedName>
</protein>
<keyword evidence="5" id="KW-0802">TPR repeat</keyword>
<evidence type="ECO:0000256" key="7">
    <source>
        <dbReference type="SAM" id="Phobius"/>
    </source>
</evidence>
<dbReference type="SUPFAM" id="SSF49562">
    <property type="entry name" value="C2 domain (Calcium/lipid-binding domain, CaLB)"/>
    <property type="match status" value="1"/>
</dbReference>
<dbReference type="Proteomes" id="UP000570595">
    <property type="component" value="Unassembled WGS sequence"/>
</dbReference>
<dbReference type="Gene3D" id="1.25.40.10">
    <property type="entry name" value="Tetratricopeptide repeat domain"/>
    <property type="match status" value="1"/>
</dbReference>
<evidence type="ECO:0000259" key="8">
    <source>
        <dbReference type="PROSITE" id="PS50004"/>
    </source>
</evidence>
<evidence type="ECO:0000256" key="6">
    <source>
        <dbReference type="SAM" id="MobiDB-lite"/>
    </source>
</evidence>
<feature type="transmembrane region" description="Helical" evidence="7">
    <location>
        <begin position="682"/>
        <end position="703"/>
    </location>
</feature>
<dbReference type="SMART" id="SM00239">
    <property type="entry name" value="C2"/>
    <property type="match status" value="1"/>
</dbReference>
<feature type="region of interest" description="Disordered" evidence="6">
    <location>
        <begin position="544"/>
        <end position="579"/>
    </location>
</feature>
<keyword evidence="3 7" id="KW-1133">Transmembrane helix</keyword>
<dbReference type="GO" id="GO:0000139">
    <property type="term" value="C:Golgi membrane"/>
    <property type="evidence" value="ECO:0007669"/>
    <property type="project" value="InterPro"/>
</dbReference>
<evidence type="ECO:0000256" key="2">
    <source>
        <dbReference type="ARBA" id="ARBA00022692"/>
    </source>
</evidence>
<feature type="compositionally biased region" description="Basic and acidic residues" evidence="6">
    <location>
        <begin position="544"/>
        <end position="558"/>
    </location>
</feature>
<dbReference type="NCBIfam" id="TIGR00803">
    <property type="entry name" value="nst"/>
    <property type="match status" value="1"/>
</dbReference>
<dbReference type="InterPro" id="IPR007271">
    <property type="entry name" value="Nuc_sug_transpt"/>
</dbReference>
<dbReference type="AlphaFoldDB" id="A0A7J6MAJ2"/>
<sequence length="893" mass="97963">MSASTSQYGPGSTITVHVNYARDLYDTELFGAMDPYCLVILGALQYRTVTKKDAGKYPTWDQLFSFRYNNESVIRFVVYDKDTISSDDIVGEAVVSLAAIADKGGDWMGDLQLYRKKNKPAGALNVRIQMTPSGGYKPVVQAQPIMAAEAKPILTQQATIVPPQPIVQGHVVIPQQPQPMMMAPPPPQPMGYAPPYQPMMTMNPYQPVYSQQPAGPYAPPAAAPMYSPPPPQQPYYYGGWRGDWYPVFRGGVEQLECILVSGSYGGLQAFLRRMIALGESPRTKAMNLKREGNTLFKQGEYEKAAEVYTRACRLAVDSNMILTLRCNWALCLQRLGDYIGALTVLQDASASCRADDCDANPKYLYRKALCLRHIYEDQSAGTNGMLNCDGRNDPEELLLEARGYLRKAIALCPQDKALREELRAVKVLLSSSLDEGGGRGKLTKGLDLYSDKPDWEEAQAAAAVLAESRRSMPVNPLPDRYGAEYWQECREKWLEGCLLSLSGPVDSVSSDEGRESRGEEDKDSGWFMWGSRDKDVRKDEIELQPRRWGKEETPKDLTYELDGGQSTPDDKSIDGAASTQRRTAISPRGLFYMALLALQYGSQPLITTTFTPRSIPSSAIVTITEIVKFFLAIGLMFAEGSVSSALQGWTLRGSFLAAALPAMSYSLQNICIQIAFQNLDPLVYNLVNQTKLLSTALLTYLFLGKRQSRQQLVALGMLFIAAVMISVGQASEPPEAEGERNARLGLICVLAASALSGVGASISELALQTYSRNSFLFSAELAVYSVIAISTGELFKDGHLPAVGQALQTWTMLIPIFTAAMGGIFVGQVTKYAGSVQKGFSIIAGIIFTAFLRSVILSKPLTMELLLSAPPTAVATYMYAKYPYKAQVQSSKE</sequence>
<feature type="transmembrane region" description="Helical" evidence="7">
    <location>
        <begin position="775"/>
        <end position="795"/>
    </location>
</feature>
<gene>
    <name evidence="9" type="ORF">FOZ61_006194</name>
</gene>
<keyword evidence="2 7" id="KW-0812">Transmembrane</keyword>
<dbReference type="PROSITE" id="PS50004">
    <property type="entry name" value="C2"/>
    <property type="match status" value="1"/>
</dbReference>
<feature type="compositionally biased region" description="Basic and acidic residues" evidence="6">
    <location>
        <begin position="511"/>
        <end position="524"/>
    </location>
</feature>
<dbReference type="PROSITE" id="PS50005">
    <property type="entry name" value="TPR"/>
    <property type="match status" value="1"/>
</dbReference>
<feature type="transmembrane region" description="Helical" evidence="7">
    <location>
        <begin position="742"/>
        <end position="763"/>
    </location>
</feature>
<reference evidence="9 10" key="1">
    <citation type="submission" date="2020-04" db="EMBL/GenBank/DDBJ databases">
        <title>Perkinsus olseni comparative genomics.</title>
        <authorList>
            <person name="Bogema D.R."/>
        </authorList>
    </citation>
    <scope>NUCLEOTIDE SEQUENCE [LARGE SCALE GENOMIC DNA]</scope>
    <source>
        <strain evidence="9">ATCC PRA-179</strain>
    </source>
</reference>
<evidence type="ECO:0000256" key="5">
    <source>
        <dbReference type="PROSITE-ProRule" id="PRU00339"/>
    </source>
</evidence>
<evidence type="ECO:0000256" key="3">
    <source>
        <dbReference type="ARBA" id="ARBA00022989"/>
    </source>
</evidence>
<evidence type="ECO:0000256" key="1">
    <source>
        <dbReference type="ARBA" id="ARBA00004141"/>
    </source>
</evidence>
<dbReference type="SUPFAM" id="SSF48452">
    <property type="entry name" value="TPR-like"/>
    <property type="match status" value="1"/>
</dbReference>
<evidence type="ECO:0000313" key="9">
    <source>
        <dbReference type="EMBL" id="KAF4668554.1"/>
    </source>
</evidence>
<comment type="subcellular location">
    <subcellularLocation>
        <location evidence="1">Membrane</location>
        <topology evidence="1">Multi-pass membrane protein</topology>
    </subcellularLocation>
</comment>